<keyword evidence="4" id="KW-0378">Hydrolase</keyword>
<dbReference type="Pfam" id="PF22633">
    <property type="entry name" value="F5_F8_type_C_2"/>
    <property type="match status" value="1"/>
</dbReference>
<proteinExistence type="predicted"/>
<evidence type="ECO:0000313" key="5">
    <source>
        <dbReference type="Proteomes" id="UP000184612"/>
    </source>
</evidence>
<dbReference type="InterPro" id="IPR012334">
    <property type="entry name" value="Pectin_lyas_fold"/>
</dbReference>
<dbReference type="Pfam" id="PF22816">
    <property type="entry name" value="CatAgl_D2"/>
    <property type="match status" value="1"/>
</dbReference>
<evidence type="ECO:0000256" key="1">
    <source>
        <dbReference type="ARBA" id="ARBA00023295"/>
    </source>
</evidence>
<accession>A0A1M7XX32</accession>
<keyword evidence="4" id="KW-0645">Protease</keyword>
<organism evidence="4 5">
    <name type="scientific">Anaerocolumna xylanovorans DSM 12503</name>
    <dbReference type="NCBI Taxonomy" id="1121345"/>
    <lineage>
        <taxon>Bacteria</taxon>
        <taxon>Bacillati</taxon>
        <taxon>Bacillota</taxon>
        <taxon>Clostridia</taxon>
        <taxon>Lachnospirales</taxon>
        <taxon>Lachnospiraceae</taxon>
        <taxon>Anaerocolumna</taxon>
    </lineage>
</organism>
<dbReference type="InterPro" id="IPR033801">
    <property type="entry name" value="CBM6-CBM35-CBM36-like_1"/>
</dbReference>
<dbReference type="InterPro" id="IPR055149">
    <property type="entry name" value="Agl_cat_D2"/>
</dbReference>
<dbReference type="RefSeq" id="WP_073586976.1">
    <property type="nucleotide sequence ID" value="NZ_FRFD01000003.1"/>
</dbReference>
<dbReference type="Pfam" id="PF22815">
    <property type="entry name" value="CatAgl_D1"/>
    <property type="match status" value="1"/>
</dbReference>
<dbReference type="PROSITE" id="PS50022">
    <property type="entry name" value="FA58C_3"/>
    <property type="match status" value="1"/>
</dbReference>
<feature type="compositionally biased region" description="Polar residues" evidence="2">
    <location>
        <begin position="290"/>
        <end position="303"/>
    </location>
</feature>
<feature type="domain" description="F5/8 type C" evidence="3">
    <location>
        <begin position="24"/>
        <end position="172"/>
    </location>
</feature>
<dbReference type="GO" id="GO:0016798">
    <property type="term" value="F:hydrolase activity, acting on glycosyl bonds"/>
    <property type="evidence" value="ECO:0007669"/>
    <property type="project" value="UniProtKB-KW"/>
</dbReference>
<dbReference type="EMBL" id="FRFD01000003">
    <property type="protein sequence ID" value="SHO43404.1"/>
    <property type="molecule type" value="Genomic_DNA"/>
</dbReference>
<dbReference type="Proteomes" id="UP000184612">
    <property type="component" value="Unassembled WGS sequence"/>
</dbReference>
<dbReference type="Gene3D" id="2.160.20.10">
    <property type="entry name" value="Single-stranded right-handed beta-helix, Pectin lyase-like"/>
    <property type="match status" value="1"/>
</dbReference>
<evidence type="ECO:0000259" key="3">
    <source>
        <dbReference type="PROSITE" id="PS50022"/>
    </source>
</evidence>
<dbReference type="SMART" id="SM00231">
    <property type="entry name" value="FA58C"/>
    <property type="match status" value="1"/>
</dbReference>
<dbReference type="InterPro" id="IPR013783">
    <property type="entry name" value="Ig-like_fold"/>
</dbReference>
<gene>
    <name evidence="4" type="ORF">SAMN02745217_00227</name>
</gene>
<evidence type="ECO:0000256" key="2">
    <source>
        <dbReference type="SAM" id="MobiDB-lite"/>
    </source>
</evidence>
<dbReference type="GO" id="GO:0006508">
    <property type="term" value="P:proteolysis"/>
    <property type="evidence" value="ECO:0007669"/>
    <property type="project" value="UniProtKB-KW"/>
</dbReference>
<keyword evidence="1" id="KW-0326">Glycosidase</keyword>
<dbReference type="AlphaFoldDB" id="A0A1M7XX32"/>
<dbReference type="InterPro" id="IPR006626">
    <property type="entry name" value="PbH1"/>
</dbReference>
<dbReference type="SMART" id="SM00710">
    <property type="entry name" value="PbH1"/>
    <property type="match status" value="6"/>
</dbReference>
<dbReference type="OrthoDB" id="197688at2"/>
<dbReference type="InterPro" id="IPR011050">
    <property type="entry name" value="Pectin_lyase_fold/virulence"/>
</dbReference>
<dbReference type="InterPro" id="IPR000421">
    <property type="entry name" value="FA58C"/>
</dbReference>
<dbReference type="SUPFAM" id="SSF51126">
    <property type="entry name" value="Pectin lyase-like"/>
    <property type="match status" value="1"/>
</dbReference>
<reference evidence="4 5" key="1">
    <citation type="submission" date="2016-12" db="EMBL/GenBank/DDBJ databases">
        <authorList>
            <person name="Song W.-J."/>
            <person name="Kurnit D.M."/>
        </authorList>
    </citation>
    <scope>NUCLEOTIDE SEQUENCE [LARGE SCALE GENOMIC DNA]</scope>
    <source>
        <strain evidence="4 5">DSM 12503</strain>
    </source>
</reference>
<feature type="region of interest" description="Disordered" evidence="2">
    <location>
        <begin position="287"/>
        <end position="314"/>
    </location>
</feature>
<dbReference type="GO" id="GO:0008233">
    <property type="term" value="F:peptidase activity"/>
    <property type="evidence" value="ECO:0007669"/>
    <property type="project" value="UniProtKB-KW"/>
</dbReference>
<name>A0A1M7XX32_9FIRM</name>
<dbReference type="SUPFAM" id="SSF49785">
    <property type="entry name" value="Galactose-binding domain-like"/>
    <property type="match status" value="1"/>
</dbReference>
<dbReference type="Gene3D" id="2.60.40.10">
    <property type="entry name" value="Immunoglobulins"/>
    <property type="match status" value="4"/>
</dbReference>
<dbReference type="InterPro" id="IPR008979">
    <property type="entry name" value="Galactose-bd-like_sf"/>
</dbReference>
<dbReference type="STRING" id="1121345.SAMN02745217_00227"/>
<dbReference type="Pfam" id="PF07705">
    <property type="entry name" value="CARDB"/>
    <property type="match status" value="4"/>
</dbReference>
<dbReference type="Gene3D" id="2.60.120.260">
    <property type="entry name" value="Galactose-binding domain-like"/>
    <property type="match status" value="2"/>
</dbReference>
<dbReference type="InterPro" id="IPR011635">
    <property type="entry name" value="CARDB"/>
</dbReference>
<evidence type="ECO:0000313" key="4">
    <source>
        <dbReference type="EMBL" id="SHO43404.1"/>
    </source>
</evidence>
<protein>
    <submittedName>
        <fullName evidence="4">Serine protease, subtilase family</fullName>
    </submittedName>
</protein>
<keyword evidence="5" id="KW-1185">Reference proteome</keyword>
<sequence>MKSNRRKLLTVLTALVLVICQVFVYTPETFIKAADTANLALGKTVTANNYIQNYAAANVNDGNVNTYWEGAANSYPNNLTADLGSSQSVNKIVLKLNSSWEERFQTLSVLTSNDNTNYTTAVAPAAYTFSPSASNTVTITFNQVSARYIRLQFTANTKATGGQAAEFEIYGTADSGSGGGSGTPDLVVTDISWNPASPAAGNSVVFSATVKNQGTGATQAGVINGVSFFVDGTQVSWSDNNTSSIAAGDSVTVTATGGPGSTASWSAVSGSHTVKAWVDDVNRISESNEDNNQYSKSITVTDSGQGGGTGGTPDLIVTDITSSPASPLTGNTTTFSAVVKNQGTGATPAGTIIGVSFFIDGIQVSWSDNTTTSLAAGDSVTVTATGGPAGTAAWIAATGSHTVKAYVDDVNRITETDENNNQYSENLTVTTAPMPDMVVTGLTITPSSPTAGDTLTFSAAVKNQGNAAGVPGVLAIGVDGTTVYTSTNNTTPLNTGAVTTVTGTIAGLSAGTHTITATIDNAGTTAESNETNNTYSTSLTVNPKPGIDFAITQVSYSPSYVTAGNAVTFNAVVKNQGTMAGSVGTVAFLVDGVQVAASANSTASIAAGSTLAVTAAMAWTATGGTHVITAVADSLNAVSETDETNNTLNANLTIGSGGRGATVPYTRYESEDAQLGGGAVLRTAPDFNYALIASEASNQAYAALPSNGSYVEWTINQGGAGVDMRFTIPDTSNGMGLNGSLDCFVNGTKVSTINLTSYYSWQYFTGDQPADAPNGGQAAFRFDEVHWKLPAALKAGDKLRIQKTNGDSVEYGVDFVEVEPVPSAIAQPANSLSVTSYGAVANDGADDLTAFNACVSAAASQGKTVYIPAGTFNLGGMWTITAQNITITGAGMWYTNLQFTSPNAASGGISFRITGTVDFSNVYINSMLRTRYNQNAIYKCFMDNFGTNSKVHDFWEEHFECGFWVGDYAHTPAIAADNLLIEKGRVRNNLADGVNFCQGTKNSTVRNCSVRNNGDDGLAMWPDSTMGAPMEVNNSFLYNTIENNWRAAGIAIFGGSGHRAQYNYIKDCFMGSGIRLNTVFPGYHFENNTGIVFSDTTIINSGTSKDCYNGERGAIDLEASNTSIKNITFENIDIINSQRDAIQFGYGGGFSNVVFKNININGTGKDAITTSRFSAPHLGEAIYTYTSNGSATFINLTTSNIEAPEKYLIMNGFNITFQ</sequence>